<dbReference type="Proteomes" id="UP000310158">
    <property type="component" value="Unassembled WGS sequence"/>
</dbReference>
<dbReference type="PANTHER" id="PTHR45694">
    <property type="entry name" value="GLUTAREDOXIN 2"/>
    <property type="match status" value="1"/>
</dbReference>
<dbReference type="GO" id="GO:0005801">
    <property type="term" value="C:cis-Golgi network"/>
    <property type="evidence" value="ECO:0007669"/>
    <property type="project" value="TreeGrafter"/>
</dbReference>
<dbReference type="AlphaFoldDB" id="A0A4S4LI68"/>
<sequence length="286" mass="31444">MAHRRTDSARHLSSPMSPSSPLPLPVIHDSSSRLSPSSSLSSLVDIIHPRKNRQRTTFLALFALIAVSVYIFLVAQPTLVTPIPLQHPNDDTATWRHVANSYVLKHRKAAGQAPNERPQVSLDTAQELAAITSFMAALPQNVIPSTVDPSLPIDPQLVLDFDTRSPRATAEVDEVVSDVWTRNPVVLFSKLHSPVSREIKQFIYDMKLRPSSTVFEVDQRADADVLMPLLFRLTSSDTLPILLVGGKPVGTIEDIRALSESGELKRMVAESGAVIDGAKKKKKGRR</sequence>
<feature type="transmembrane region" description="Helical" evidence="2">
    <location>
        <begin position="58"/>
        <end position="79"/>
    </location>
</feature>
<gene>
    <name evidence="3" type="ORF">EW146_g8652</name>
</gene>
<dbReference type="InterPro" id="IPR036249">
    <property type="entry name" value="Thioredoxin-like_sf"/>
</dbReference>
<evidence type="ECO:0000256" key="1">
    <source>
        <dbReference type="SAM" id="MobiDB-lite"/>
    </source>
</evidence>
<feature type="compositionally biased region" description="Basic and acidic residues" evidence="1">
    <location>
        <begin position="1"/>
        <end position="10"/>
    </location>
</feature>
<evidence type="ECO:0000313" key="3">
    <source>
        <dbReference type="EMBL" id="THH09550.1"/>
    </source>
</evidence>
<proteinExistence type="predicted"/>
<reference evidence="3 4" key="1">
    <citation type="submission" date="2019-02" db="EMBL/GenBank/DDBJ databases">
        <title>Genome sequencing of the rare red list fungi Bondarzewia mesenterica.</title>
        <authorList>
            <person name="Buettner E."/>
            <person name="Kellner H."/>
        </authorList>
    </citation>
    <scope>NUCLEOTIDE SEQUENCE [LARGE SCALE GENOMIC DNA]</scope>
    <source>
        <strain evidence="3 4">DSM 108281</strain>
    </source>
</reference>
<keyword evidence="2" id="KW-1133">Transmembrane helix</keyword>
<dbReference type="GO" id="GO:0034599">
    <property type="term" value="P:cellular response to oxidative stress"/>
    <property type="evidence" value="ECO:0007669"/>
    <property type="project" value="TreeGrafter"/>
</dbReference>
<protein>
    <submittedName>
        <fullName evidence="3">Uncharacterized protein</fullName>
    </submittedName>
</protein>
<dbReference type="PANTHER" id="PTHR45694:SF5">
    <property type="entry name" value="GLUTAREDOXIN 2"/>
    <property type="match status" value="1"/>
</dbReference>
<organism evidence="3 4">
    <name type="scientific">Bondarzewia mesenterica</name>
    <dbReference type="NCBI Taxonomy" id="1095465"/>
    <lineage>
        <taxon>Eukaryota</taxon>
        <taxon>Fungi</taxon>
        <taxon>Dikarya</taxon>
        <taxon>Basidiomycota</taxon>
        <taxon>Agaricomycotina</taxon>
        <taxon>Agaricomycetes</taxon>
        <taxon>Russulales</taxon>
        <taxon>Bondarzewiaceae</taxon>
        <taxon>Bondarzewia</taxon>
    </lineage>
</organism>
<dbReference type="GO" id="GO:0005796">
    <property type="term" value="C:Golgi lumen"/>
    <property type="evidence" value="ECO:0007669"/>
    <property type="project" value="TreeGrafter"/>
</dbReference>
<dbReference type="EMBL" id="SGPL01000621">
    <property type="protein sequence ID" value="THH09550.1"/>
    <property type="molecule type" value="Genomic_DNA"/>
</dbReference>
<dbReference type="PROSITE" id="PS51354">
    <property type="entry name" value="GLUTAREDOXIN_2"/>
    <property type="match status" value="1"/>
</dbReference>
<name>A0A4S4LI68_9AGAM</name>
<dbReference type="Gene3D" id="3.40.30.10">
    <property type="entry name" value="Glutaredoxin"/>
    <property type="match status" value="1"/>
</dbReference>
<dbReference type="GO" id="GO:0015038">
    <property type="term" value="F:glutathione disulfide oxidoreductase activity"/>
    <property type="evidence" value="ECO:0007669"/>
    <property type="project" value="TreeGrafter"/>
</dbReference>
<keyword evidence="2" id="KW-0472">Membrane</keyword>
<dbReference type="OrthoDB" id="423313at2759"/>
<evidence type="ECO:0000256" key="2">
    <source>
        <dbReference type="SAM" id="Phobius"/>
    </source>
</evidence>
<keyword evidence="4" id="KW-1185">Reference proteome</keyword>
<keyword evidence="2" id="KW-0812">Transmembrane</keyword>
<evidence type="ECO:0000313" key="4">
    <source>
        <dbReference type="Proteomes" id="UP000310158"/>
    </source>
</evidence>
<comment type="caution">
    <text evidence="3">The sequence shown here is derived from an EMBL/GenBank/DDBJ whole genome shotgun (WGS) entry which is preliminary data.</text>
</comment>
<accession>A0A4S4LI68</accession>
<dbReference type="GO" id="GO:0000324">
    <property type="term" value="C:fungal-type vacuole"/>
    <property type="evidence" value="ECO:0007669"/>
    <property type="project" value="TreeGrafter"/>
</dbReference>
<dbReference type="SUPFAM" id="SSF52833">
    <property type="entry name" value="Thioredoxin-like"/>
    <property type="match status" value="1"/>
</dbReference>
<feature type="region of interest" description="Disordered" evidence="1">
    <location>
        <begin position="1"/>
        <end position="38"/>
    </location>
</feature>